<dbReference type="InterPro" id="IPR002716">
    <property type="entry name" value="PIN_dom"/>
</dbReference>
<reference evidence="8 9" key="1">
    <citation type="submission" date="2017-02" db="EMBL/GenBank/DDBJ databases">
        <title>The new phylogeny of genus Mycobacterium.</title>
        <authorList>
            <person name="Tortoli E."/>
            <person name="Trovato A."/>
            <person name="Cirillo D.M."/>
        </authorList>
    </citation>
    <scope>NUCLEOTIDE SEQUENCE [LARGE SCALE GENOMIC DNA]</scope>
    <source>
        <strain evidence="8 9">DSM 44471</strain>
    </source>
</reference>
<protein>
    <recommendedName>
        <fullName evidence="7">Ribonuclease VapC</fullName>
        <shortName evidence="7">RNase VapC</shortName>
        <ecNumber evidence="7">3.1.-.-</ecNumber>
    </recommendedName>
    <alternativeName>
        <fullName evidence="7">Toxin VapC</fullName>
    </alternativeName>
</protein>
<evidence type="ECO:0000313" key="8">
    <source>
        <dbReference type="EMBL" id="ORA71723.1"/>
    </source>
</evidence>
<keyword evidence="7" id="KW-0800">Toxin</keyword>
<dbReference type="EC" id="3.1.-.-" evidence="7"/>
<keyword evidence="9" id="KW-1185">Reference proteome</keyword>
<dbReference type="PANTHER" id="PTHR35901">
    <property type="entry name" value="RIBONUCLEASE VAPC3"/>
    <property type="match status" value="1"/>
</dbReference>
<dbReference type="OrthoDB" id="4377304at2"/>
<evidence type="ECO:0000256" key="4">
    <source>
        <dbReference type="ARBA" id="ARBA00022723"/>
    </source>
</evidence>
<dbReference type="GO" id="GO:0016787">
    <property type="term" value="F:hydrolase activity"/>
    <property type="evidence" value="ECO:0007669"/>
    <property type="project" value="UniProtKB-KW"/>
</dbReference>
<dbReference type="Gene3D" id="3.40.50.1010">
    <property type="entry name" value="5'-nuclease"/>
    <property type="match status" value="1"/>
</dbReference>
<comment type="similarity">
    <text evidence="7">Belongs to the PINc/VapC protein family.</text>
</comment>
<evidence type="ECO:0000256" key="7">
    <source>
        <dbReference type="HAMAP-Rule" id="MF_00265"/>
    </source>
</evidence>
<dbReference type="Pfam" id="PF01850">
    <property type="entry name" value="PIN"/>
    <property type="match status" value="1"/>
</dbReference>
<dbReference type="STRING" id="53376.BST25_16290"/>
<evidence type="ECO:0000256" key="6">
    <source>
        <dbReference type="ARBA" id="ARBA00022842"/>
    </source>
</evidence>
<dbReference type="AlphaFoldDB" id="A0A1X0DH41"/>
<dbReference type="CDD" id="cd09873">
    <property type="entry name" value="PIN_Pae0151-like"/>
    <property type="match status" value="1"/>
</dbReference>
<gene>
    <name evidence="7" type="primary">vapC</name>
    <name evidence="8" type="ORF">BST25_16290</name>
</gene>
<comment type="function">
    <text evidence="7">Toxic component of a toxin-antitoxin (TA) system. An RNase.</text>
</comment>
<evidence type="ECO:0000256" key="2">
    <source>
        <dbReference type="ARBA" id="ARBA00022649"/>
    </source>
</evidence>
<dbReference type="InterPro" id="IPR029060">
    <property type="entry name" value="PIN-like_dom_sf"/>
</dbReference>
<keyword evidence="5 7" id="KW-0378">Hydrolase</keyword>
<dbReference type="GO" id="GO:0000287">
    <property type="term" value="F:magnesium ion binding"/>
    <property type="evidence" value="ECO:0007669"/>
    <property type="project" value="UniProtKB-UniRule"/>
</dbReference>
<accession>A0A1X0DH41</accession>
<dbReference type="InterPro" id="IPR022907">
    <property type="entry name" value="VapC_family"/>
</dbReference>
<feature type="binding site" evidence="7">
    <location>
        <position position="8"/>
    </location>
    <ligand>
        <name>Mg(2+)</name>
        <dbReference type="ChEBI" id="CHEBI:18420"/>
    </ligand>
</feature>
<comment type="cofactor">
    <cofactor evidence="1 7">
        <name>Mg(2+)</name>
        <dbReference type="ChEBI" id="CHEBI:18420"/>
    </cofactor>
</comment>
<evidence type="ECO:0000256" key="5">
    <source>
        <dbReference type="ARBA" id="ARBA00022801"/>
    </source>
</evidence>
<keyword evidence="4 7" id="KW-0479">Metal-binding</keyword>
<comment type="caution">
    <text evidence="8">The sequence shown here is derived from an EMBL/GenBank/DDBJ whole genome shotgun (WGS) entry which is preliminary data.</text>
</comment>
<dbReference type="HAMAP" id="MF_00265">
    <property type="entry name" value="VapC_Nob1"/>
    <property type="match status" value="1"/>
</dbReference>
<keyword evidence="2 7" id="KW-1277">Toxin-antitoxin system</keyword>
<organism evidence="8 9">
    <name type="scientific">Mycobacterium heidelbergense</name>
    <dbReference type="NCBI Taxonomy" id="53376"/>
    <lineage>
        <taxon>Bacteria</taxon>
        <taxon>Bacillati</taxon>
        <taxon>Actinomycetota</taxon>
        <taxon>Actinomycetes</taxon>
        <taxon>Mycobacteriales</taxon>
        <taxon>Mycobacteriaceae</taxon>
        <taxon>Mycobacterium</taxon>
        <taxon>Mycobacterium simiae complex</taxon>
    </lineage>
</organism>
<dbReference type="PANTHER" id="PTHR35901:SF1">
    <property type="entry name" value="EXONUCLEASE VAPC9"/>
    <property type="match status" value="1"/>
</dbReference>
<dbReference type="GO" id="GO:0004540">
    <property type="term" value="F:RNA nuclease activity"/>
    <property type="evidence" value="ECO:0007669"/>
    <property type="project" value="InterPro"/>
</dbReference>
<sequence length="138" mass="14714">MSERVVCDASAVVAVLLDSGGDGQWATAQLTEADLFAPTLLPYECTNVIRRAELSGAIGADQAVQAHADLLDLTIDLWPYDVLATRAWELRANLSSYDSAYVALAEILAAPLVTLDRRILRAPGIACSVLVPSGKFGR</sequence>
<dbReference type="RefSeq" id="WP_083075198.1">
    <property type="nucleotide sequence ID" value="NZ_AP022615.1"/>
</dbReference>
<dbReference type="Proteomes" id="UP000192566">
    <property type="component" value="Unassembled WGS sequence"/>
</dbReference>
<dbReference type="SUPFAM" id="SSF88723">
    <property type="entry name" value="PIN domain-like"/>
    <property type="match status" value="1"/>
</dbReference>
<dbReference type="GO" id="GO:0090729">
    <property type="term" value="F:toxin activity"/>
    <property type="evidence" value="ECO:0007669"/>
    <property type="project" value="UniProtKB-KW"/>
</dbReference>
<evidence type="ECO:0000256" key="3">
    <source>
        <dbReference type="ARBA" id="ARBA00022722"/>
    </source>
</evidence>
<evidence type="ECO:0000313" key="9">
    <source>
        <dbReference type="Proteomes" id="UP000192566"/>
    </source>
</evidence>
<keyword evidence="3 7" id="KW-0540">Nuclease</keyword>
<keyword evidence="6 7" id="KW-0460">Magnesium</keyword>
<evidence type="ECO:0000256" key="1">
    <source>
        <dbReference type="ARBA" id="ARBA00001946"/>
    </source>
</evidence>
<dbReference type="InterPro" id="IPR044153">
    <property type="entry name" value="PIN_Pae0151-like"/>
</dbReference>
<feature type="binding site" evidence="7">
    <location>
        <position position="98"/>
    </location>
    <ligand>
        <name>Mg(2+)</name>
        <dbReference type="ChEBI" id="CHEBI:18420"/>
    </ligand>
</feature>
<name>A0A1X0DH41_MYCHE</name>
<proteinExistence type="inferred from homology"/>
<dbReference type="EMBL" id="MVHR01000024">
    <property type="protein sequence ID" value="ORA71723.1"/>
    <property type="molecule type" value="Genomic_DNA"/>
</dbReference>
<dbReference type="InterPro" id="IPR051619">
    <property type="entry name" value="TypeII_TA_RNase_PINc/VapC"/>
</dbReference>